<protein>
    <submittedName>
        <fullName evidence="1">Uncharacterized protein</fullName>
    </submittedName>
</protein>
<keyword evidence="2" id="KW-1185">Reference proteome</keyword>
<evidence type="ECO:0000313" key="2">
    <source>
        <dbReference type="Proteomes" id="UP001501692"/>
    </source>
</evidence>
<dbReference type="Proteomes" id="UP001501692">
    <property type="component" value="Unassembled WGS sequence"/>
</dbReference>
<organism evidence="1 2">
    <name type="scientific">Algibacter aquimarinus</name>
    <dbReference type="NCBI Taxonomy" id="1136748"/>
    <lineage>
        <taxon>Bacteria</taxon>
        <taxon>Pseudomonadati</taxon>
        <taxon>Bacteroidota</taxon>
        <taxon>Flavobacteriia</taxon>
        <taxon>Flavobacteriales</taxon>
        <taxon>Flavobacteriaceae</taxon>
        <taxon>Algibacter</taxon>
    </lineage>
</organism>
<accession>A0ABP9H290</accession>
<name>A0ABP9H290_9FLAO</name>
<sequence length="73" mass="8064">MVFKPSFAPAKFISTNFLFEISGQLAKGIKDFNAACNSRGVKAIAEAADDSFIKCLLFIFTSFTLIEILQRLP</sequence>
<proteinExistence type="predicted"/>
<evidence type="ECO:0000313" key="1">
    <source>
        <dbReference type="EMBL" id="GAA4959146.1"/>
    </source>
</evidence>
<reference evidence="2" key="1">
    <citation type="journal article" date="2019" name="Int. J. Syst. Evol. Microbiol.">
        <title>The Global Catalogue of Microorganisms (GCM) 10K type strain sequencing project: providing services to taxonomists for standard genome sequencing and annotation.</title>
        <authorList>
            <consortium name="The Broad Institute Genomics Platform"/>
            <consortium name="The Broad Institute Genome Sequencing Center for Infectious Disease"/>
            <person name="Wu L."/>
            <person name="Ma J."/>
        </authorList>
    </citation>
    <scope>NUCLEOTIDE SEQUENCE [LARGE SCALE GENOMIC DNA]</scope>
    <source>
        <strain evidence="2">JCM 18287</strain>
    </source>
</reference>
<dbReference type="EMBL" id="BAABJK010000002">
    <property type="protein sequence ID" value="GAA4959146.1"/>
    <property type="molecule type" value="Genomic_DNA"/>
</dbReference>
<comment type="caution">
    <text evidence="1">The sequence shown here is derived from an EMBL/GenBank/DDBJ whole genome shotgun (WGS) entry which is preliminary data.</text>
</comment>
<gene>
    <name evidence="1" type="ORF">GCM10023315_03420</name>
</gene>